<keyword evidence="6" id="KW-0256">Endoplasmic reticulum</keyword>
<dbReference type="InterPro" id="IPR026051">
    <property type="entry name" value="ALG1-like"/>
</dbReference>
<evidence type="ECO:0000256" key="5">
    <source>
        <dbReference type="ARBA" id="ARBA00022692"/>
    </source>
</evidence>
<evidence type="ECO:0000256" key="2">
    <source>
        <dbReference type="ARBA" id="ARBA00004922"/>
    </source>
</evidence>
<dbReference type="GO" id="GO:0016757">
    <property type="term" value="F:glycosyltransferase activity"/>
    <property type="evidence" value="ECO:0007669"/>
    <property type="project" value="UniProtKB-KW"/>
</dbReference>
<sequence length="389" mass="45486">MSMPNALIFYYGDIGYNFRLLLHAKSFCTLSESHVYLIGSDDHSLPKEIENTPNLSFMPIILFNPFPYLSFFFFPLRFILSLFQIFFICFSITSIDFIFCSTDNLLIDVICCNIASKFFNAKLIVDVSPFKWMNSNRLYKFILKIVETNQIKLADLIIVSTQAMQIILKVRKINSILIRDFPGTLFSSNKEIKRKENSQSNQFLISVPLNKSYKDNQQFSSYIEAAEKLLNDNHIKTKFLIFGSLKNQSFYNFSLKRNEAESVRNDNYVEYQFFPINSYQYSSLMQISDLAIIFEGSKYGLDLTSEIIQVASVNKPVIVYKYGCVLELFRNSKSAFFFENKDEFIKLFIKIFIQKEIDLHTLPTGHQNQFNWTETWNNSILIYIQKNTK</sequence>
<proteinExistence type="predicted"/>
<comment type="caution">
    <text evidence="9">The sequence shown here is derived from an EMBL/GenBank/DDBJ whole genome shotgun (WGS) entry which is preliminary data.</text>
</comment>
<evidence type="ECO:0000313" key="10">
    <source>
        <dbReference type="Proteomes" id="UP001470230"/>
    </source>
</evidence>
<keyword evidence="4" id="KW-0808">Transferase</keyword>
<dbReference type="PANTHER" id="PTHR13036">
    <property type="entry name" value="BETA1,4 MANNOSYLTRANSFERASE"/>
    <property type="match status" value="1"/>
</dbReference>
<dbReference type="Gene3D" id="3.40.50.2000">
    <property type="entry name" value="Glycogen Phosphorylase B"/>
    <property type="match status" value="1"/>
</dbReference>
<keyword evidence="3 9" id="KW-0328">Glycosyltransferase</keyword>
<comment type="pathway">
    <text evidence="2">Protein modification; protein glycosylation.</text>
</comment>
<accession>A0ABR2IE38</accession>
<evidence type="ECO:0000256" key="3">
    <source>
        <dbReference type="ARBA" id="ARBA00022676"/>
    </source>
</evidence>
<name>A0ABR2IE38_9EUKA</name>
<dbReference type="EMBL" id="JAPFFF010000018">
    <property type="protein sequence ID" value="KAK8861161.1"/>
    <property type="molecule type" value="Genomic_DNA"/>
</dbReference>
<evidence type="ECO:0000313" key="9">
    <source>
        <dbReference type="EMBL" id="KAK8861161.1"/>
    </source>
</evidence>
<keyword evidence="10" id="KW-1185">Reference proteome</keyword>
<gene>
    <name evidence="9" type="ORF">M9Y10_012856</name>
</gene>
<dbReference type="PANTHER" id="PTHR13036:SF0">
    <property type="entry name" value="CHITOBIOSYLDIPHOSPHODOLICHOL BETA-MANNOSYLTRANSFERASE"/>
    <property type="match status" value="1"/>
</dbReference>
<protein>
    <submittedName>
        <fullName evidence="9">Mannosyltransferase</fullName>
    </submittedName>
</protein>
<keyword evidence="7" id="KW-1133">Transmembrane helix</keyword>
<organism evidence="9 10">
    <name type="scientific">Tritrichomonas musculus</name>
    <dbReference type="NCBI Taxonomy" id="1915356"/>
    <lineage>
        <taxon>Eukaryota</taxon>
        <taxon>Metamonada</taxon>
        <taxon>Parabasalia</taxon>
        <taxon>Tritrichomonadida</taxon>
        <taxon>Tritrichomonadidae</taxon>
        <taxon>Tritrichomonas</taxon>
    </lineage>
</organism>
<comment type="subcellular location">
    <subcellularLocation>
        <location evidence="1">Endoplasmic reticulum membrane</location>
        <topology evidence="1">Single-pass membrane protein</topology>
    </subcellularLocation>
</comment>
<dbReference type="SUPFAM" id="SSF53756">
    <property type="entry name" value="UDP-Glycosyltransferase/glycogen phosphorylase"/>
    <property type="match status" value="1"/>
</dbReference>
<evidence type="ECO:0000256" key="7">
    <source>
        <dbReference type="ARBA" id="ARBA00022989"/>
    </source>
</evidence>
<evidence type="ECO:0000256" key="8">
    <source>
        <dbReference type="ARBA" id="ARBA00023136"/>
    </source>
</evidence>
<evidence type="ECO:0000256" key="6">
    <source>
        <dbReference type="ARBA" id="ARBA00022824"/>
    </source>
</evidence>
<dbReference type="Proteomes" id="UP001470230">
    <property type="component" value="Unassembled WGS sequence"/>
</dbReference>
<evidence type="ECO:0000256" key="1">
    <source>
        <dbReference type="ARBA" id="ARBA00004389"/>
    </source>
</evidence>
<evidence type="ECO:0000256" key="4">
    <source>
        <dbReference type="ARBA" id="ARBA00022679"/>
    </source>
</evidence>
<keyword evidence="5" id="KW-0812">Transmembrane</keyword>
<keyword evidence="8" id="KW-0472">Membrane</keyword>
<reference evidence="9 10" key="1">
    <citation type="submission" date="2024-04" db="EMBL/GenBank/DDBJ databases">
        <title>Tritrichomonas musculus Genome.</title>
        <authorList>
            <person name="Alves-Ferreira E."/>
            <person name="Grigg M."/>
            <person name="Lorenzi H."/>
            <person name="Galac M."/>
        </authorList>
    </citation>
    <scope>NUCLEOTIDE SEQUENCE [LARGE SCALE GENOMIC DNA]</scope>
    <source>
        <strain evidence="9 10">EAF2021</strain>
    </source>
</reference>